<gene>
    <name evidence="1" type="ORF">Q8Y70_04595</name>
</gene>
<evidence type="ECO:0000313" key="1">
    <source>
        <dbReference type="EMBL" id="WOZ78352.1"/>
    </source>
</evidence>
<dbReference type="Proteomes" id="UP001302368">
    <property type="component" value="Chromosome"/>
</dbReference>
<keyword evidence="2" id="KW-1185">Reference proteome</keyword>
<dbReference type="EMBL" id="CP137744">
    <property type="protein sequence ID" value="WOZ78352.1"/>
    <property type="molecule type" value="Genomic_DNA"/>
</dbReference>
<protein>
    <submittedName>
        <fullName evidence="1">Uncharacterized protein</fullName>
    </submittedName>
</protein>
<dbReference type="RefSeq" id="WP_305735147.1">
    <property type="nucleotide sequence ID" value="NZ_CP137744.1"/>
</dbReference>
<sequence>MSENINKALYEGETCPVTGIWTVGENPHFVSKDVFENQLCTMIKKGDLAPKVPFNFPYWVFHEEV</sequence>
<evidence type="ECO:0000313" key="2">
    <source>
        <dbReference type="Proteomes" id="UP001302368"/>
    </source>
</evidence>
<name>A0ABZ0MTK8_9ENTR</name>
<accession>A0ABZ0MTK8</accession>
<organism evidence="1 2">
    <name type="scientific">Kosakonia sacchari</name>
    <dbReference type="NCBI Taxonomy" id="1158459"/>
    <lineage>
        <taxon>Bacteria</taxon>
        <taxon>Pseudomonadati</taxon>
        <taxon>Pseudomonadota</taxon>
        <taxon>Gammaproteobacteria</taxon>
        <taxon>Enterobacterales</taxon>
        <taxon>Enterobacteriaceae</taxon>
        <taxon>Kosakonia</taxon>
    </lineage>
</organism>
<reference evidence="1 2" key="1">
    <citation type="submission" date="2023-10" db="EMBL/GenBank/DDBJ databases">
        <title>Genome sequencing of the isolated polysaccharide-producing bacterium Kosakonia sacchari KS2022.</title>
        <authorList>
            <person name="Yi X."/>
        </authorList>
    </citation>
    <scope>NUCLEOTIDE SEQUENCE [LARGE SCALE GENOMIC DNA]</scope>
    <source>
        <strain evidence="1 2">KS2022</strain>
    </source>
</reference>
<proteinExistence type="predicted"/>